<reference evidence="3 4" key="1">
    <citation type="journal article" date="2016" name="Mol. Biol. Evol.">
        <title>Comparative Genomics of Early-Diverging Mushroom-Forming Fungi Provides Insights into the Origins of Lignocellulose Decay Capabilities.</title>
        <authorList>
            <person name="Nagy L.G."/>
            <person name="Riley R."/>
            <person name="Tritt A."/>
            <person name="Adam C."/>
            <person name="Daum C."/>
            <person name="Floudas D."/>
            <person name="Sun H."/>
            <person name="Yadav J.S."/>
            <person name="Pangilinan J."/>
            <person name="Larsson K.H."/>
            <person name="Matsuura K."/>
            <person name="Barry K."/>
            <person name="Labutti K."/>
            <person name="Kuo R."/>
            <person name="Ohm R.A."/>
            <person name="Bhattacharya S.S."/>
            <person name="Shirouzu T."/>
            <person name="Yoshinaga Y."/>
            <person name="Martin F.M."/>
            <person name="Grigoriev I.V."/>
            <person name="Hibbett D.S."/>
        </authorList>
    </citation>
    <scope>NUCLEOTIDE SEQUENCE [LARGE SCALE GENOMIC DNA]</scope>
    <source>
        <strain evidence="3 4">HHB12733</strain>
    </source>
</reference>
<dbReference type="InterPro" id="IPR039514">
    <property type="entry name" value="6GAL-like"/>
</dbReference>
<dbReference type="Pfam" id="PF14587">
    <property type="entry name" value="Glyco_hydr_30_2"/>
    <property type="match status" value="1"/>
</dbReference>
<dbReference type="InterPro" id="IPR017853">
    <property type="entry name" value="GH"/>
</dbReference>
<sequence>MRLPFSQPFAPYGASPVLDQVSLFADTCRVACRYLAMCCKDSEEKTGWVTISPIPAQTINGIGVSGAWWPLDLHHFPRSQRELVAELLFSKETGLGLSSYRYNIGGGGKGVGNPSRCPPTPYLGPGLYNFTADTASNFYLIAAADYGVEQLTAFVNSAPPDLTSNGDACGGMMTKENVPAYAQYLADVLNYWEGQRVRFAYVSPMNEPDNNFANLDGSPCRQEGMAVMPALRASMPSVLRKTLDANRLEHVGILADETSTVPEFLPEIPLWLPQAKNHIAAVAHHDYLFADDRSSAMMGVEGRGLSGGKEMWFTEICCFKAVNDDQAGDPLATLGYGQTYDPTMVGALQLGIVLYKSFVVVGDAHFDWWTAVSKAMGCNPQNNTMCPYEVNRHGYNDGLLYYDPTFHKSHNYDIYTTKRFFLLKHFSRFIPIGAVRYDVFGSAPKQRVLAFRRPEGGWTVIVMNMSGEESPFEIEYVDMGKASEAWRTTEDEDWVQVGVQGNDKPDEGRFKMNLPGFSITTVLFD</sequence>
<feature type="domain" description="Glycosyl hydrolase family 30 beta sandwich" evidence="2">
    <location>
        <begin position="433"/>
        <end position="522"/>
    </location>
</feature>
<feature type="domain" description="Endo-beta-1,6-galactanase-like" evidence="1">
    <location>
        <begin position="56"/>
        <end position="243"/>
    </location>
</feature>
<dbReference type="OrthoDB" id="2012278at2759"/>
<evidence type="ECO:0000259" key="2">
    <source>
        <dbReference type="Pfam" id="PF17189"/>
    </source>
</evidence>
<evidence type="ECO:0000313" key="4">
    <source>
        <dbReference type="Proteomes" id="UP000076842"/>
    </source>
</evidence>
<keyword evidence="3" id="KW-0378">Hydrolase</keyword>
<dbReference type="SUPFAM" id="SSF51445">
    <property type="entry name" value="(Trans)glycosidases"/>
    <property type="match status" value="1"/>
</dbReference>
<dbReference type="Gene3D" id="2.60.40.1180">
    <property type="entry name" value="Golgi alpha-mannosidase II"/>
    <property type="match status" value="1"/>
</dbReference>
<dbReference type="InParanoid" id="A0A165IK38"/>
<dbReference type="GO" id="GO:0004553">
    <property type="term" value="F:hydrolase activity, hydrolyzing O-glycosyl compounds"/>
    <property type="evidence" value="ECO:0007669"/>
    <property type="project" value="InterPro"/>
</dbReference>
<gene>
    <name evidence="3" type="ORF">CALCODRAFT_480564</name>
</gene>
<evidence type="ECO:0000259" key="1">
    <source>
        <dbReference type="Pfam" id="PF14587"/>
    </source>
</evidence>
<evidence type="ECO:0000313" key="3">
    <source>
        <dbReference type="EMBL" id="KZT60676.1"/>
    </source>
</evidence>
<dbReference type="EMBL" id="KV423929">
    <property type="protein sequence ID" value="KZT60676.1"/>
    <property type="molecule type" value="Genomic_DNA"/>
</dbReference>
<accession>A0A165IK38</accession>
<dbReference type="AlphaFoldDB" id="A0A165IK38"/>
<dbReference type="Proteomes" id="UP000076842">
    <property type="component" value="Unassembled WGS sequence"/>
</dbReference>
<organism evidence="3 4">
    <name type="scientific">Calocera cornea HHB12733</name>
    <dbReference type="NCBI Taxonomy" id="1353952"/>
    <lineage>
        <taxon>Eukaryota</taxon>
        <taxon>Fungi</taxon>
        <taxon>Dikarya</taxon>
        <taxon>Basidiomycota</taxon>
        <taxon>Agaricomycotina</taxon>
        <taxon>Dacrymycetes</taxon>
        <taxon>Dacrymycetales</taxon>
        <taxon>Dacrymycetaceae</taxon>
        <taxon>Calocera</taxon>
    </lineage>
</organism>
<dbReference type="Gene3D" id="3.20.20.80">
    <property type="entry name" value="Glycosidases"/>
    <property type="match status" value="1"/>
</dbReference>
<proteinExistence type="predicted"/>
<keyword evidence="4" id="KW-1185">Reference proteome</keyword>
<name>A0A165IK38_9BASI</name>
<dbReference type="InterPro" id="IPR013780">
    <property type="entry name" value="Glyco_hydro_b"/>
</dbReference>
<dbReference type="Pfam" id="PF17189">
    <property type="entry name" value="Glyco_hydro_30C"/>
    <property type="match status" value="1"/>
</dbReference>
<protein>
    <submittedName>
        <fullName evidence="3">Glycoside hydrolase family 30 protein</fullName>
    </submittedName>
</protein>
<dbReference type="PANTHER" id="PTHR42767:SF1">
    <property type="entry name" value="ENDO-BETA-1,6-GALACTANASE-LIKE DOMAIN-CONTAINING PROTEIN"/>
    <property type="match status" value="1"/>
</dbReference>
<dbReference type="PANTHER" id="PTHR42767">
    <property type="entry name" value="ENDO-BETA-1,6-GALACTANASE"/>
    <property type="match status" value="1"/>
</dbReference>
<dbReference type="InterPro" id="IPR033452">
    <property type="entry name" value="GH30_C"/>
</dbReference>
<dbReference type="InterPro" id="IPR039743">
    <property type="entry name" value="6GAL/EXGAL"/>
</dbReference>